<dbReference type="GO" id="GO:0008088">
    <property type="term" value="P:axo-dendritic transport"/>
    <property type="evidence" value="ECO:0007669"/>
    <property type="project" value="TreeGrafter"/>
</dbReference>
<feature type="region of interest" description="Disordered" evidence="1">
    <location>
        <begin position="606"/>
        <end position="633"/>
    </location>
</feature>
<dbReference type="InterPro" id="IPR028107">
    <property type="entry name" value="Spatacsin_C_dom"/>
</dbReference>
<dbReference type="GO" id="GO:0005737">
    <property type="term" value="C:cytoplasm"/>
    <property type="evidence" value="ECO:0007669"/>
    <property type="project" value="TreeGrafter"/>
</dbReference>
<evidence type="ECO:0000259" key="2">
    <source>
        <dbReference type="Pfam" id="PF14649"/>
    </source>
</evidence>
<organism evidence="3 4">
    <name type="scientific">Lymnaea stagnalis</name>
    <name type="common">Great pond snail</name>
    <name type="synonym">Helix stagnalis</name>
    <dbReference type="NCBI Taxonomy" id="6523"/>
    <lineage>
        <taxon>Eukaryota</taxon>
        <taxon>Metazoa</taxon>
        <taxon>Spiralia</taxon>
        <taxon>Lophotrochozoa</taxon>
        <taxon>Mollusca</taxon>
        <taxon>Gastropoda</taxon>
        <taxon>Heterobranchia</taxon>
        <taxon>Euthyneura</taxon>
        <taxon>Panpulmonata</taxon>
        <taxon>Hygrophila</taxon>
        <taxon>Lymnaeoidea</taxon>
        <taxon>Lymnaeidae</taxon>
        <taxon>Lymnaea</taxon>
    </lineage>
</organism>
<dbReference type="PANTHER" id="PTHR13650">
    <property type="entry name" value="SPATACSIN"/>
    <property type="match status" value="1"/>
</dbReference>
<proteinExistence type="predicted"/>
<dbReference type="Proteomes" id="UP001497497">
    <property type="component" value="Unassembled WGS sequence"/>
</dbReference>
<protein>
    <recommendedName>
        <fullName evidence="2">Spatacsin C-terminal domain-containing protein</fullName>
    </recommendedName>
</protein>
<dbReference type="EMBL" id="CAXITT010000002">
    <property type="protein sequence ID" value="CAL1526128.1"/>
    <property type="molecule type" value="Genomic_DNA"/>
</dbReference>
<evidence type="ECO:0000256" key="1">
    <source>
        <dbReference type="SAM" id="MobiDB-lite"/>
    </source>
</evidence>
<dbReference type="GO" id="GO:0007409">
    <property type="term" value="P:axonogenesis"/>
    <property type="evidence" value="ECO:0007669"/>
    <property type="project" value="TreeGrafter"/>
</dbReference>
<dbReference type="GO" id="GO:0048489">
    <property type="term" value="P:synaptic vesicle transport"/>
    <property type="evidence" value="ECO:0007669"/>
    <property type="project" value="TreeGrafter"/>
</dbReference>
<feature type="domain" description="Spatacsin C-terminal" evidence="2">
    <location>
        <begin position="2110"/>
        <end position="2403"/>
    </location>
</feature>
<dbReference type="GO" id="GO:0007268">
    <property type="term" value="P:chemical synaptic transmission"/>
    <property type="evidence" value="ECO:0007669"/>
    <property type="project" value="TreeGrafter"/>
</dbReference>
<feature type="region of interest" description="Disordered" evidence="1">
    <location>
        <begin position="1395"/>
        <end position="1416"/>
    </location>
</feature>
<gene>
    <name evidence="3" type="ORF">GSLYS_00000305001</name>
</gene>
<accession>A0AAV2GZ20</accession>
<dbReference type="GO" id="GO:0045202">
    <property type="term" value="C:synapse"/>
    <property type="evidence" value="ECO:0007669"/>
    <property type="project" value="TreeGrafter"/>
</dbReference>
<evidence type="ECO:0000313" key="4">
    <source>
        <dbReference type="Proteomes" id="UP001497497"/>
    </source>
</evidence>
<name>A0AAV2GZ20_LYMST</name>
<dbReference type="InterPro" id="IPR028103">
    <property type="entry name" value="Spatacsin"/>
</dbReference>
<reference evidence="3 4" key="1">
    <citation type="submission" date="2024-04" db="EMBL/GenBank/DDBJ databases">
        <authorList>
            <consortium name="Genoscope - CEA"/>
            <person name="William W."/>
        </authorList>
    </citation>
    <scope>NUCLEOTIDE SEQUENCE [LARGE SCALE GENOMIC DNA]</scope>
</reference>
<feature type="compositionally biased region" description="Low complexity" evidence="1">
    <location>
        <begin position="606"/>
        <end position="617"/>
    </location>
</feature>
<sequence length="2459" mass="276858">MATPPNDCMDCRLLTLHFWNQQPPKFVWLKISTHQDTLAAQHEDGTFSILKIKDRGQVLNFVLDPNLQCVFWDHDDSSELSQRLYAQSCSKDILLYAVSDDGVTEILHIPYSKLNSAIKEYLSNEKEIQLVGCDRGHIILSNSLNLICVQVTSEGFINFRYNVHLPQERTTPENSQSRIAVLPKYQILNGSIVIYDPSSLMIYIHSLILKMCICEVNLQTLSAELDSLSSWKMSYDLSVLMLLSKDWTVVSVNITEYAHLFPDHVRNMEYSSHGQAGTRTYMSYNLCRYGDLTWKQEVVDQHLNISACSGHGKKPCGLGCSTNVIGFHVLNKKKEKTVSAPINSDAISSYKLSLQLDNKINTKIWQVAALEVSHDLLALVLFRQDCTLRAGKHLALCFANFADKSVYFHDIGETTSVALSDKPSCSHILMSDKYLMFVSPHGHLHKDGLISWMMSYSGPSAADNLCQANQWTRTAVPLHTLEASLQQRQLDTLAFFFKSKQDLFSSTLQHSHSNVLVSEVRQLDDALRLVATTVSSNLLESQARIFAERLLSLTLEFVYSLLGDARQVTLSNSGFFGKEDEMKAACEMLMSYVPALRKSMKVLQSRSTQSRAQSQSSELTRTFGLDEPTEQPPSIESFIKENKLSCLQAVLMSRPDGTKLHYRDLVIQTISIVKTHLEKKDILSCQHILNNLGCNVSSTLWSLAQFYMSRSLQKFISSQLSTAASLSHPQRQLVQFLDQLYQAYPVQSFNAVMKRKVHDHQRTWPDFEDPLKKVLPAQDVFLLNHCGELSQDNPPDCGPGQSDLYVAVCMAWASTWSDDMKRAVLTEAQFLASEDITSAIKTDPTSAWKYLMSHNLIEVVLPILESVRKEVTFPWPTDPTQYLHYGWSHLRQEVARELLRQKKLNVDSMSKHDIDVSALIPSVGGLMQKPHPLSYVDSAYLKQHHVECITQFVTAGLQLPVWMYCTVHGINPSEMTINHNCSWFPLFQAVHAIPRHPSDKTLVLSASLLAAADLWSFSTGQMSVEKMLEKNQIYAAVGTLSYMTDGITNLNASTVEKCLRKFPKLMAALMPDGMEATSKQNTSVYQLLMGTAPFDLRRLFGWQTTNTFAGEDSFKVMPHFSEPELTTIHSRHQRLAFPYYLKHGRPVYAFLSFLSEELDRSEAALSQKRIHQACGAALWMACQNFNTPSISSACVIFVELLGQDSAHVRTMLNAGRLLLAHKHRNVSGSAEARQEQLKACAVDIVSDLLACVRSCRHHGNKLIKSLEASIEDEIKHEVIDRCSFEASHKWMLVNLLCEQLSLPLSTCFLKACAESDNWFMFVWYSQLHQYPTHQLQNLLHAFRSPNLRDHLHYVLNNADSKWFSTASTGAVSSHHIPKEKKSLQSQRAYLYSKVGVQRSRDRSSTSSDEEEVKRGSSSISAFSSRLKQSELNECEMQESTAPDDVFRMLFHSQSMPSQWRCLLSAAISLKNPLFAELAVCCGCPPIASLCGWLLASIPSEAKQSFLTKYGQYVSKWTTDQLEALIETTLCCGQEDSLATAFTLLQPYSPLLHFLNFVAEFVKGGNYSTSKVYLDQFKEAMASLDMKSAKERPSTEIATIGDRAWYERVTYQVLKHELKAVGSLYQAKHLLEFLDKQNMCLVFSFDVLDFGLLHKVVTVLDANSVPGVQLGALLTSGTTSDTFVMECESAVDYLISCGNYSEAHQLAKMAGISREGVTISQLKAEKESLLACGLWSAKFVRTQYWMKSTMLMLHAECKPEACGNFFQSFMYDSYEDNLCFQTELQGTSVELEKAILCQHWLFLLENKNEADVAAIRDIVFRNMWRHRIAAKVSIEEQEPLDEIFDLVDETATQRGDLKTDLLQKISLQHSGSDELEVLDTLMGSYLDDGRVSACAQVAAVFGHYHQDLAIVQTCIALANGHSHIENMEPAMRRLVAKSSTARTRRVSVNLNRSYSIGSINSLTSYQADSSTLNEGNEVINVMEKLYAHCVKGTQVCLRIITCYKIAELLAMKFKDIVTNSEFDSLRLLLKVGNPNKFSLARDFLSTSGLTDDEITGFLADLIVDVLKSLVKGDLDSDLGAVSSNQKDNAFNPAQGMNIFSQFLMLTDNAALLGSRILQSVASLLTSGQQEMSSTVLTIQTELIIMSHECYTISSNMEGISHVLRAARVCCDCLAAGAQYGLMIRLLTGVGRYSEMLYIFHALQQNHQFELLLRKGMDREDKLKVAILDYLKRYQPDDNESYTMVALKFTMYRDIAGMLEACGHKSMKLFKDKPLENSKETQELLKKCLQYFQDAAESYVKDNSVRKAQHCVKLARLLSLQLQLLANGVQVIELTRDQLTNFVNTHNRFIEAMVVSDAYERRTDWSEATFNNVVVNGDMRYLQEMKLHVRITPSLVEDVVKRYKQLTVKPNAAIQPLRKLLSLCKDAQLQYRLANELGLTDIVTALLKGDTSNYLQDISVI</sequence>
<dbReference type="GO" id="GO:0030425">
    <property type="term" value="C:dendrite"/>
    <property type="evidence" value="ECO:0007669"/>
    <property type="project" value="TreeGrafter"/>
</dbReference>
<dbReference type="GO" id="GO:0030424">
    <property type="term" value="C:axon"/>
    <property type="evidence" value="ECO:0007669"/>
    <property type="project" value="TreeGrafter"/>
</dbReference>
<dbReference type="PANTHER" id="PTHR13650:SF0">
    <property type="entry name" value="SPATACSIN"/>
    <property type="match status" value="1"/>
</dbReference>
<dbReference type="Pfam" id="PF14649">
    <property type="entry name" value="Spatacsin_C"/>
    <property type="match status" value="1"/>
</dbReference>
<evidence type="ECO:0000313" key="3">
    <source>
        <dbReference type="EMBL" id="CAL1526128.1"/>
    </source>
</evidence>
<keyword evidence="4" id="KW-1185">Reference proteome</keyword>
<comment type="caution">
    <text evidence="3">The sequence shown here is derived from an EMBL/GenBank/DDBJ whole genome shotgun (WGS) entry which is preliminary data.</text>
</comment>